<proteinExistence type="predicted"/>
<feature type="transmembrane region" description="Helical" evidence="1">
    <location>
        <begin position="52"/>
        <end position="83"/>
    </location>
</feature>
<feature type="transmembrane region" description="Helical" evidence="1">
    <location>
        <begin position="6"/>
        <end position="31"/>
    </location>
</feature>
<evidence type="ECO:0000256" key="1">
    <source>
        <dbReference type="SAM" id="Phobius"/>
    </source>
</evidence>
<comment type="caution">
    <text evidence="2">The sequence shown here is derived from an EMBL/GenBank/DDBJ whole genome shotgun (WGS) entry which is preliminary data.</text>
</comment>
<keyword evidence="1" id="KW-0472">Membrane</keyword>
<keyword evidence="3" id="KW-1185">Reference proteome</keyword>
<evidence type="ECO:0008006" key="4">
    <source>
        <dbReference type="Google" id="ProtNLM"/>
    </source>
</evidence>
<evidence type="ECO:0000313" key="2">
    <source>
        <dbReference type="EMBL" id="GLQ53454.1"/>
    </source>
</evidence>
<dbReference type="Proteomes" id="UP001156691">
    <property type="component" value="Unassembled WGS sequence"/>
</dbReference>
<accession>A0ABQ5W063</accession>
<reference evidence="3" key="1">
    <citation type="journal article" date="2019" name="Int. J. Syst. Evol. Microbiol.">
        <title>The Global Catalogue of Microorganisms (GCM) 10K type strain sequencing project: providing services to taxonomists for standard genome sequencing and annotation.</title>
        <authorList>
            <consortium name="The Broad Institute Genomics Platform"/>
            <consortium name="The Broad Institute Genome Sequencing Center for Infectious Disease"/>
            <person name="Wu L."/>
            <person name="Ma J."/>
        </authorList>
    </citation>
    <scope>NUCLEOTIDE SEQUENCE [LARGE SCALE GENOMIC DNA]</scope>
    <source>
        <strain evidence="3">NBRC 112416</strain>
    </source>
</reference>
<dbReference type="RefSeq" id="WP_284338897.1">
    <property type="nucleotide sequence ID" value="NZ_BSNS01000003.1"/>
</dbReference>
<organism evidence="2 3">
    <name type="scientific">Devosia nitrariae</name>
    <dbReference type="NCBI Taxonomy" id="2071872"/>
    <lineage>
        <taxon>Bacteria</taxon>
        <taxon>Pseudomonadati</taxon>
        <taxon>Pseudomonadota</taxon>
        <taxon>Alphaproteobacteria</taxon>
        <taxon>Hyphomicrobiales</taxon>
        <taxon>Devosiaceae</taxon>
        <taxon>Devosia</taxon>
    </lineage>
</organism>
<dbReference type="InterPro" id="IPR025597">
    <property type="entry name" value="DUF4345"/>
</dbReference>
<name>A0ABQ5W063_9HYPH</name>
<feature type="transmembrane region" description="Helical" evidence="1">
    <location>
        <begin position="103"/>
        <end position="122"/>
    </location>
</feature>
<keyword evidence="1" id="KW-1133">Transmembrane helix</keyword>
<keyword evidence="1" id="KW-0812">Transmembrane</keyword>
<dbReference type="EMBL" id="BSNS01000003">
    <property type="protein sequence ID" value="GLQ53454.1"/>
    <property type="molecule type" value="Genomic_DNA"/>
</dbReference>
<protein>
    <recommendedName>
        <fullName evidence="4">DUF4345 domain-containing protein</fullName>
    </recommendedName>
</protein>
<dbReference type="Pfam" id="PF14248">
    <property type="entry name" value="DUF4345"/>
    <property type="match status" value="1"/>
</dbReference>
<sequence length="131" mass="13306">MVSPFLKAFMALSGLTGLALGAAILLAPVAFYSSYDLAGQVTLLNEMRSHGLALGGAGLLIATGAFAPRFASTSLAIAAFVYLSYGLSRLVGLAIDGRPADGLLVAMAAELAIGTLSALAYLRRRNAMAAA</sequence>
<evidence type="ECO:0000313" key="3">
    <source>
        <dbReference type="Proteomes" id="UP001156691"/>
    </source>
</evidence>
<gene>
    <name evidence="2" type="ORF">GCM10010862_07120</name>
</gene>